<dbReference type="Pfam" id="PF08240">
    <property type="entry name" value="ADH_N"/>
    <property type="match status" value="1"/>
</dbReference>
<dbReference type="Gene3D" id="3.40.50.720">
    <property type="entry name" value="NAD(P)-binding Rossmann-like Domain"/>
    <property type="match status" value="1"/>
</dbReference>
<reference evidence="3 4" key="1">
    <citation type="submission" date="2020-07" db="EMBL/GenBank/DDBJ databases">
        <title>Sequencing the genomes of 1000 actinobacteria strains.</title>
        <authorList>
            <person name="Klenk H.-P."/>
        </authorList>
    </citation>
    <scope>NUCLEOTIDE SEQUENCE [LARGE SCALE GENOMIC DNA]</scope>
    <source>
        <strain evidence="3 4">DSM 104006</strain>
    </source>
</reference>
<comment type="caution">
    <text evidence="3">The sequence shown here is derived from an EMBL/GenBank/DDBJ whole genome shotgun (WGS) entry which is preliminary data.</text>
</comment>
<evidence type="ECO:0000313" key="4">
    <source>
        <dbReference type="Proteomes" id="UP000549616"/>
    </source>
</evidence>
<evidence type="ECO:0000259" key="2">
    <source>
        <dbReference type="SMART" id="SM00829"/>
    </source>
</evidence>
<evidence type="ECO:0000313" key="3">
    <source>
        <dbReference type="EMBL" id="NYI92714.1"/>
    </source>
</evidence>
<dbReference type="SMART" id="SM00829">
    <property type="entry name" value="PKS_ER"/>
    <property type="match status" value="1"/>
</dbReference>
<dbReference type="GO" id="GO:0003960">
    <property type="term" value="F:quinone reductase (NADPH) activity"/>
    <property type="evidence" value="ECO:0007669"/>
    <property type="project" value="UniProtKB-EC"/>
</dbReference>
<gene>
    <name evidence="3" type="ORF">HNR02_006089</name>
</gene>
<dbReference type="InterPro" id="IPR020843">
    <property type="entry name" value="ER"/>
</dbReference>
<proteinExistence type="predicted"/>
<sequence>MRAIVYSGTGPSSVLRLVDRPEPSAGPGEVVVRVVRSGVNPTDWKHRSGAGLSDPVGEVAPGQDGAGIVEAVGPGVGHVGVGDRVWLLLARNGPAYGTAVELTVQPANRVVPLPDGASFDLGAALGVPFVTAHRALTSGPVPRLAPGALAGQTVLVAGGAGAVGNAAIQLARWAGATVVTTVSSPKKAALARAAGADHVVNYREGDPAAEILALAPAGVDLIVEVAPAPNLALDFAVARVHATIAVYAGNGGDHVALPVLTAMRKNLRFEFLVLYTLDEKLVQAAVEDITAALGDGAVRVGEAAGLPLHHYDLVKTADAHDAVERETVGKVLLDLD</sequence>
<dbReference type="PANTHER" id="PTHR44154:SF1">
    <property type="entry name" value="QUINONE OXIDOREDUCTASE"/>
    <property type="match status" value="1"/>
</dbReference>
<feature type="domain" description="Enoyl reductase (ER)" evidence="2">
    <location>
        <begin position="10"/>
        <end position="333"/>
    </location>
</feature>
<dbReference type="AlphaFoldDB" id="A0A853BD91"/>
<dbReference type="RefSeq" id="WP_179777018.1">
    <property type="nucleotide sequence ID" value="NZ_JACCFK010000002.1"/>
</dbReference>
<dbReference type="InterPro" id="IPR036291">
    <property type="entry name" value="NAD(P)-bd_dom_sf"/>
</dbReference>
<evidence type="ECO:0000256" key="1">
    <source>
        <dbReference type="ARBA" id="ARBA00022857"/>
    </source>
</evidence>
<organism evidence="3 4">
    <name type="scientific">Amycolatopsis endophytica</name>
    <dbReference type="NCBI Taxonomy" id="860233"/>
    <lineage>
        <taxon>Bacteria</taxon>
        <taxon>Bacillati</taxon>
        <taxon>Actinomycetota</taxon>
        <taxon>Actinomycetes</taxon>
        <taxon>Pseudonocardiales</taxon>
        <taxon>Pseudonocardiaceae</taxon>
        <taxon>Amycolatopsis</taxon>
    </lineage>
</organism>
<name>A0A853BD91_9PSEU</name>
<dbReference type="Proteomes" id="UP000549616">
    <property type="component" value="Unassembled WGS sequence"/>
</dbReference>
<dbReference type="CDD" id="cd08253">
    <property type="entry name" value="zeta_crystallin"/>
    <property type="match status" value="1"/>
</dbReference>
<dbReference type="SUPFAM" id="SSF51735">
    <property type="entry name" value="NAD(P)-binding Rossmann-fold domains"/>
    <property type="match status" value="1"/>
</dbReference>
<keyword evidence="1" id="KW-0521">NADP</keyword>
<dbReference type="EMBL" id="JACCFK010000002">
    <property type="protein sequence ID" value="NYI92714.1"/>
    <property type="molecule type" value="Genomic_DNA"/>
</dbReference>
<keyword evidence="4" id="KW-1185">Reference proteome</keyword>
<dbReference type="Pfam" id="PF00107">
    <property type="entry name" value="ADH_zinc_N"/>
    <property type="match status" value="1"/>
</dbReference>
<dbReference type="InterPro" id="IPR013149">
    <property type="entry name" value="ADH-like_C"/>
</dbReference>
<dbReference type="Gene3D" id="3.90.180.10">
    <property type="entry name" value="Medium-chain alcohol dehydrogenases, catalytic domain"/>
    <property type="match status" value="1"/>
</dbReference>
<dbReference type="PANTHER" id="PTHR44154">
    <property type="entry name" value="QUINONE OXIDOREDUCTASE"/>
    <property type="match status" value="1"/>
</dbReference>
<dbReference type="InterPro" id="IPR011032">
    <property type="entry name" value="GroES-like_sf"/>
</dbReference>
<keyword evidence="3" id="KW-0560">Oxidoreductase</keyword>
<dbReference type="SUPFAM" id="SSF50129">
    <property type="entry name" value="GroES-like"/>
    <property type="match status" value="1"/>
</dbReference>
<accession>A0A853BD91</accession>
<dbReference type="EC" id="1.6.5.5" evidence="3"/>
<protein>
    <submittedName>
        <fullName evidence="3">NADPH2:quinone reductase</fullName>
        <ecNumber evidence="3">1.6.5.5</ecNumber>
    </submittedName>
</protein>
<dbReference type="InterPro" id="IPR051603">
    <property type="entry name" value="Zinc-ADH_QOR/CCCR"/>
</dbReference>
<dbReference type="InterPro" id="IPR013154">
    <property type="entry name" value="ADH-like_N"/>
</dbReference>